<dbReference type="Proteomes" id="UP000018895">
    <property type="component" value="Unassembled WGS sequence"/>
</dbReference>
<dbReference type="STRING" id="1236971.JCM9152_4235"/>
<dbReference type="EMBL" id="BAUU01000045">
    <property type="protein sequence ID" value="GAE32688.1"/>
    <property type="molecule type" value="Genomic_DNA"/>
</dbReference>
<comment type="caution">
    <text evidence="2">The sequence shown here is derived from an EMBL/GenBank/DDBJ whole genome shotgun (WGS) entry which is preliminary data.</text>
</comment>
<dbReference type="SUPFAM" id="SSF55154">
    <property type="entry name" value="CYTH-like phosphatases"/>
    <property type="match status" value="1"/>
</dbReference>
<sequence>MSQEIEIEVKSIITYAAYYELIQYLNLVEEQAVCQHNHYIETPSFSLKNKGAGLRVREKENSYTFTLKQPHKIGKLETHQKLTEQEWNELKNHHRLPKGEVEKQLLSLHIPLNELTYVGTLTTERLELPFNNGLLCLDKSSYFDQIDYEIEYEGNSEEHARATLTDLLNQCGIELVPTENKVRRFFRQKEIMERS</sequence>
<dbReference type="Pfam" id="PF01928">
    <property type="entry name" value="CYTH"/>
    <property type="match status" value="1"/>
</dbReference>
<feature type="domain" description="CYTH" evidence="1">
    <location>
        <begin position="4"/>
        <end position="192"/>
    </location>
</feature>
<dbReference type="PIRSF" id="PIRSF012526">
    <property type="entry name" value="CYTH_UCP012526"/>
    <property type="match status" value="1"/>
</dbReference>
<protein>
    <submittedName>
        <fullName evidence="2">Adenylate cyclase</fullName>
    </submittedName>
</protein>
<dbReference type="SMART" id="SM01118">
    <property type="entry name" value="CYTH"/>
    <property type="match status" value="1"/>
</dbReference>
<proteinExistence type="predicted"/>
<name>W4QM10_9BACI</name>
<evidence type="ECO:0000313" key="2">
    <source>
        <dbReference type="EMBL" id="GAE32688.1"/>
    </source>
</evidence>
<dbReference type="InterPro" id="IPR023577">
    <property type="entry name" value="CYTH_domain"/>
</dbReference>
<dbReference type="PROSITE" id="PS51707">
    <property type="entry name" value="CYTH"/>
    <property type="match status" value="1"/>
</dbReference>
<dbReference type="RefSeq" id="WP_035347125.1">
    <property type="nucleotide sequence ID" value="NZ_BAUU01000045.1"/>
</dbReference>
<dbReference type="CDD" id="cd07762">
    <property type="entry name" value="CYTH-like_Pase_1"/>
    <property type="match status" value="1"/>
</dbReference>
<reference evidence="2" key="1">
    <citation type="journal article" date="2014" name="Genome Announc.">
        <title>Draft Genome Sequences of Three Alkaliphilic Bacillus Strains, Bacillus wakoensis JCM 9140T, Bacillus akibai JCM 9157T, and Bacillus hemicellulosilyticus JCM 9152T.</title>
        <authorList>
            <person name="Yuki M."/>
            <person name="Oshima K."/>
            <person name="Suda W."/>
            <person name="Oshida Y."/>
            <person name="Kitamura K."/>
            <person name="Iida T."/>
            <person name="Hattori M."/>
            <person name="Ohkuma M."/>
        </authorList>
    </citation>
    <scope>NUCLEOTIDE SEQUENCE [LARGE SCALE GENOMIC DNA]</scope>
    <source>
        <strain evidence="2">JCM 9152</strain>
    </source>
</reference>
<keyword evidence="3" id="KW-1185">Reference proteome</keyword>
<dbReference type="AlphaFoldDB" id="W4QM10"/>
<dbReference type="Gene3D" id="2.40.320.10">
    <property type="entry name" value="Hypothetical Protein Pfu-838710-001"/>
    <property type="match status" value="1"/>
</dbReference>
<dbReference type="OrthoDB" id="384378at2"/>
<dbReference type="InterPro" id="IPR033469">
    <property type="entry name" value="CYTH-like_dom_sf"/>
</dbReference>
<dbReference type="InterPro" id="IPR009195">
    <property type="entry name" value="Uncharacterised_YjbK"/>
</dbReference>
<accession>W4QM10</accession>
<evidence type="ECO:0000259" key="1">
    <source>
        <dbReference type="PROSITE" id="PS51707"/>
    </source>
</evidence>
<gene>
    <name evidence="2" type="ORF">JCM9152_4235</name>
</gene>
<evidence type="ECO:0000313" key="3">
    <source>
        <dbReference type="Proteomes" id="UP000018895"/>
    </source>
</evidence>
<organism evidence="2 3">
    <name type="scientific">Halalkalibacter hemicellulosilyticusJCM 9152</name>
    <dbReference type="NCBI Taxonomy" id="1236971"/>
    <lineage>
        <taxon>Bacteria</taxon>
        <taxon>Bacillati</taxon>
        <taxon>Bacillota</taxon>
        <taxon>Bacilli</taxon>
        <taxon>Bacillales</taxon>
        <taxon>Bacillaceae</taxon>
        <taxon>Halalkalibacter</taxon>
    </lineage>
</organism>